<reference evidence="2" key="1">
    <citation type="submission" date="2021-01" db="EMBL/GenBank/DDBJ databases">
        <authorList>
            <person name="Corre E."/>
            <person name="Pelletier E."/>
            <person name="Niang G."/>
            <person name="Scheremetjew M."/>
            <person name="Finn R."/>
            <person name="Kale V."/>
            <person name="Holt S."/>
            <person name="Cochrane G."/>
            <person name="Meng A."/>
            <person name="Brown T."/>
            <person name="Cohen L."/>
        </authorList>
    </citation>
    <scope>NUCLEOTIDE SEQUENCE</scope>
    <source>
        <strain evidence="2">FSP1.4</strain>
    </source>
</reference>
<sequence>MFVGVVKFLSLWQGSVTNTLTLFEMTIGKQSDYVAEYFLRTASALQFVAGVLILAGHCKIGAQILACTLAFFLATTYNPWINGFTYEHVTLFVNEMSLYGLVLILYAYENYQCGDKESDQVEPEPTEDVQSSGHPNKKGKGKDKKIKLE</sequence>
<protein>
    <submittedName>
        <fullName evidence="2">Uncharacterized protein</fullName>
    </submittedName>
</protein>
<gene>
    <name evidence="2" type="ORF">EHAR0213_LOCUS10094</name>
</gene>
<organism evidence="2">
    <name type="scientific">Euplotes harpa</name>
    <dbReference type="NCBI Taxonomy" id="151035"/>
    <lineage>
        <taxon>Eukaryota</taxon>
        <taxon>Sar</taxon>
        <taxon>Alveolata</taxon>
        <taxon>Ciliophora</taxon>
        <taxon>Intramacronucleata</taxon>
        <taxon>Spirotrichea</taxon>
        <taxon>Hypotrichia</taxon>
        <taxon>Euplotida</taxon>
        <taxon>Euplotidae</taxon>
        <taxon>Euplotes</taxon>
    </lineage>
</organism>
<proteinExistence type="predicted"/>
<evidence type="ECO:0000256" key="1">
    <source>
        <dbReference type="SAM" id="MobiDB-lite"/>
    </source>
</evidence>
<dbReference type="AlphaFoldDB" id="A0A7S3JC58"/>
<feature type="compositionally biased region" description="Basic residues" evidence="1">
    <location>
        <begin position="135"/>
        <end position="149"/>
    </location>
</feature>
<name>A0A7S3JC58_9SPIT</name>
<accession>A0A7S3JC58</accession>
<feature type="region of interest" description="Disordered" evidence="1">
    <location>
        <begin position="116"/>
        <end position="149"/>
    </location>
</feature>
<dbReference type="EMBL" id="HBII01024315">
    <property type="protein sequence ID" value="CAE0351180.1"/>
    <property type="molecule type" value="Transcribed_RNA"/>
</dbReference>
<evidence type="ECO:0000313" key="2">
    <source>
        <dbReference type="EMBL" id="CAE0351180.1"/>
    </source>
</evidence>